<gene>
    <name evidence="2" type="ORF">TPSD3_07130</name>
</gene>
<keyword evidence="1" id="KW-1133">Transmembrane helix</keyword>
<evidence type="ECO:0000313" key="3">
    <source>
        <dbReference type="Proteomes" id="UP000194798"/>
    </source>
</evidence>
<name>A0A251X9G1_9GAMM</name>
<evidence type="ECO:0008006" key="4">
    <source>
        <dbReference type="Google" id="ProtNLM"/>
    </source>
</evidence>
<proteinExistence type="predicted"/>
<dbReference type="AlphaFoldDB" id="A0A251X9G1"/>
<feature type="transmembrane region" description="Helical" evidence="1">
    <location>
        <begin position="118"/>
        <end position="136"/>
    </location>
</feature>
<evidence type="ECO:0000256" key="1">
    <source>
        <dbReference type="SAM" id="Phobius"/>
    </source>
</evidence>
<accession>A0A251X9G1</accession>
<keyword evidence="1" id="KW-0812">Transmembrane</keyword>
<reference evidence="2 3" key="1">
    <citation type="submission" date="2016-12" db="EMBL/GenBank/DDBJ databases">
        <title>Thioflexothrix psekupsii D3 genome sequencing and assembly.</title>
        <authorList>
            <person name="Fomenkov A."/>
            <person name="Vincze T."/>
            <person name="Grabovich M."/>
            <person name="Anton B.P."/>
            <person name="Dubinina G."/>
            <person name="Orlova M."/>
            <person name="Belousova E."/>
            <person name="Roberts R.J."/>
        </authorList>
    </citation>
    <scope>NUCLEOTIDE SEQUENCE [LARGE SCALE GENOMIC DNA]</scope>
    <source>
        <strain evidence="2">D3</strain>
    </source>
</reference>
<organism evidence="2 3">
    <name type="scientific">Thioflexithrix psekupsensis</name>
    <dbReference type="NCBI Taxonomy" id="1570016"/>
    <lineage>
        <taxon>Bacteria</taxon>
        <taxon>Pseudomonadati</taxon>
        <taxon>Pseudomonadota</taxon>
        <taxon>Gammaproteobacteria</taxon>
        <taxon>Thiotrichales</taxon>
        <taxon>Thioflexithrix</taxon>
    </lineage>
</organism>
<dbReference type="EMBL" id="MSLT01000012">
    <property type="protein sequence ID" value="OUD14646.1"/>
    <property type="molecule type" value="Genomic_DNA"/>
</dbReference>
<comment type="caution">
    <text evidence="2">The sequence shown here is derived from an EMBL/GenBank/DDBJ whole genome shotgun (WGS) entry which is preliminary data.</text>
</comment>
<keyword evidence="1" id="KW-0472">Membrane</keyword>
<protein>
    <recommendedName>
        <fullName evidence="4">DZANK-type domain-containing protein</fullName>
    </recommendedName>
</protein>
<keyword evidence="3" id="KW-1185">Reference proteome</keyword>
<evidence type="ECO:0000313" key="2">
    <source>
        <dbReference type="EMBL" id="OUD14646.1"/>
    </source>
</evidence>
<dbReference type="Proteomes" id="UP000194798">
    <property type="component" value="Unassembled WGS sequence"/>
</dbReference>
<sequence>MLWNCDYCGTTQLLGKTHRFCPHCGAPQDANKRYFPDDSQKVAVQDHQYFGADRLCTACGTANSAQADFCQQCGSPLEADRIVKAQAEQVRSHDSDQFISQDAPAAASPKATRRWPTLLLAIIAVVILGLFTFIFWTKEATAVLTGHEWQRAIKVEHFAPQSDKAWCDQLPKDAYNINRQSEVRSHRQVPDGETCDTRRIDRGDGTFVEREECTPIYRKEPVYDMRCYFKVDRWQLARTMEASAMDKKPHWPKAELKKEGSCLGCERLGSREENYWLHFQLENAKSEPFRCAFDLPEWQKALVKSHWQLKVGAIMGEARCDSLTLHP</sequence>